<dbReference type="RefSeq" id="XP_045961674.1">
    <property type="nucleotide sequence ID" value="XM_046102065.1"/>
</dbReference>
<feature type="transmembrane region" description="Helical" evidence="7">
    <location>
        <begin position="240"/>
        <end position="256"/>
    </location>
</feature>
<dbReference type="PANTHER" id="PTHR23501:SF187">
    <property type="entry name" value="MAJOR FACILITATOR SUPERFAMILY (MFS) PROFILE DOMAIN-CONTAINING PROTEIN"/>
    <property type="match status" value="1"/>
</dbReference>
<evidence type="ECO:0000256" key="4">
    <source>
        <dbReference type="ARBA" id="ARBA00022989"/>
    </source>
</evidence>
<dbReference type="GO" id="GO:0005886">
    <property type="term" value="C:plasma membrane"/>
    <property type="evidence" value="ECO:0007669"/>
    <property type="project" value="TreeGrafter"/>
</dbReference>
<evidence type="ECO:0000259" key="8">
    <source>
        <dbReference type="PROSITE" id="PS50850"/>
    </source>
</evidence>
<dbReference type="OrthoDB" id="10021397at2759"/>
<keyword evidence="10" id="KW-1185">Reference proteome</keyword>
<feature type="transmembrane region" description="Helical" evidence="7">
    <location>
        <begin position="307"/>
        <end position="325"/>
    </location>
</feature>
<gene>
    <name evidence="9" type="ORF">BKA67DRAFT_555274</name>
</gene>
<dbReference type="SUPFAM" id="SSF103473">
    <property type="entry name" value="MFS general substrate transporter"/>
    <property type="match status" value="1"/>
</dbReference>
<dbReference type="Proteomes" id="UP000758603">
    <property type="component" value="Unassembled WGS sequence"/>
</dbReference>
<feature type="transmembrane region" description="Helical" evidence="7">
    <location>
        <begin position="215"/>
        <end position="233"/>
    </location>
</feature>
<feature type="domain" description="Major facilitator superfamily (MFS) profile" evidence="8">
    <location>
        <begin position="1"/>
        <end position="404"/>
    </location>
</feature>
<evidence type="ECO:0000256" key="3">
    <source>
        <dbReference type="ARBA" id="ARBA00022692"/>
    </source>
</evidence>
<evidence type="ECO:0000256" key="2">
    <source>
        <dbReference type="ARBA" id="ARBA00022448"/>
    </source>
</evidence>
<sequence>MLVAGRTVQGLGGGGVMMLMEVIVSDLLPQRERAQYLGIVLSTGSLAVLIGPIIGGAFGTEATWRWCFYISVPIGGIGFILAAAFLRLKTPQHDTWTKAIARIDFLGNFLFIASTCSMLVGLIMGGQLYPWSSARVVVPIVLGGIGWLVFAGQQVSPFCKEPIMPPRLFSNRTAVTGFINNFISCMLLEWTVYYLPFYFQTLKGSSQLFSSVQVLPFNVFLVPSAIINGGIMAKTGNYKFLHWAGFAFFALASGLFSSMDETTSTVKWVFWQFFGAYGLGSLIMSILPAIQSSLPEADVASSTGVHAFLRSFGFVWGFTIPSLIVNNQVNRNLYLITDPEVQEAVAGGGAFSEAYSPLLNSLTGETKTQVLRLYTVSLQTVWYAALAFSLLGFLLVFVEKQLKLRESLQTEFGLEEEQKPETKESV</sequence>
<feature type="transmembrane region" description="Helical" evidence="7">
    <location>
        <begin position="134"/>
        <end position="152"/>
    </location>
</feature>
<dbReference type="PROSITE" id="PS50850">
    <property type="entry name" value="MFS"/>
    <property type="match status" value="1"/>
</dbReference>
<dbReference type="GeneID" id="70130957"/>
<accession>A0A9P9A1Y9</accession>
<feature type="transmembrane region" description="Helical" evidence="7">
    <location>
        <begin position="63"/>
        <end position="86"/>
    </location>
</feature>
<keyword evidence="5 7" id="KW-0472">Membrane</keyword>
<evidence type="ECO:0000313" key="10">
    <source>
        <dbReference type="Proteomes" id="UP000758603"/>
    </source>
</evidence>
<keyword evidence="4 7" id="KW-1133">Transmembrane helix</keyword>
<dbReference type="InterPro" id="IPR011701">
    <property type="entry name" value="MFS"/>
</dbReference>
<evidence type="ECO:0000256" key="6">
    <source>
        <dbReference type="ARBA" id="ARBA00023180"/>
    </source>
</evidence>
<feature type="transmembrane region" description="Helical" evidence="7">
    <location>
        <begin position="106"/>
        <end position="128"/>
    </location>
</feature>
<dbReference type="InterPro" id="IPR036259">
    <property type="entry name" value="MFS_trans_sf"/>
</dbReference>
<dbReference type="Gene3D" id="1.20.1720.10">
    <property type="entry name" value="Multidrug resistance protein D"/>
    <property type="match status" value="1"/>
</dbReference>
<keyword evidence="3 7" id="KW-0812">Transmembrane</keyword>
<feature type="transmembrane region" description="Helical" evidence="7">
    <location>
        <begin position="380"/>
        <end position="398"/>
    </location>
</feature>
<feature type="transmembrane region" description="Helical" evidence="7">
    <location>
        <begin position="268"/>
        <end position="287"/>
    </location>
</feature>
<reference evidence="9" key="1">
    <citation type="journal article" date="2021" name="Nat. Commun.">
        <title>Genetic determinants of endophytism in the Arabidopsis root mycobiome.</title>
        <authorList>
            <person name="Mesny F."/>
            <person name="Miyauchi S."/>
            <person name="Thiergart T."/>
            <person name="Pickel B."/>
            <person name="Atanasova L."/>
            <person name="Karlsson M."/>
            <person name="Huettel B."/>
            <person name="Barry K.W."/>
            <person name="Haridas S."/>
            <person name="Chen C."/>
            <person name="Bauer D."/>
            <person name="Andreopoulos W."/>
            <person name="Pangilinan J."/>
            <person name="LaButti K."/>
            <person name="Riley R."/>
            <person name="Lipzen A."/>
            <person name="Clum A."/>
            <person name="Drula E."/>
            <person name="Henrissat B."/>
            <person name="Kohler A."/>
            <person name="Grigoriev I.V."/>
            <person name="Martin F.M."/>
            <person name="Hacquard S."/>
        </authorList>
    </citation>
    <scope>NUCLEOTIDE SEQUENCE</scope>
    <source>
        <strain evidence="9">MPI-SDFR-AT-0073</strain>
    </source>
</reference>
<comment type="subcellular location">
    <subcellularLocation>
        <location evidence="1">Membrane</location>
        <topology evidence="1">Multi-pass membrane protein</topology>
    </subcellularLocation>
</comment>
<dbReference type="PANTHER" id="PTHR23501">
    <property type="entry name" value="MAJOR FACILITATOR SUPERFAMILY"/>
    <property type="match status" value="1"/>
</dbReference>
<proteinExistence type="predicted"/>
<dbReference type="GO" id="GO:0022857">
    <property type="term" value="F:transmembrane transporter activity"/>
    <property type="evidence" value="ECO:0007669"/>
    <property type="project" value="InterPro"/>
</dbReference>
<protein>
    <submittedName>
        <fullName evidence="9">Major facilitator superfamily domain-containing protein</fullName>
    </submittedName>
</protein>
<dbReference type="AlphaFoldDB" id="A0A9P9A1Y9"/>
<evidence type="ECO:0000256" key="7">
    <source>
        <dbReference type="SAM" id="Phobius"/>
    </source>
</evidence>
<organism evidence="9 10">
    <name type="scientific">Truncatella angustata</name>
    <dbReference type="NCBI Taxonomy" id="152316"/>
    <lineage>
        <taxon>Eukaryota</taxon>
        <taxon>Fungi</taxon>
        <taxon>Dikarya</taxon>
        <taxon>Ascomycota</taxon>
        <taxon>Pezizomycotina</taxon>
        <taxon>Sordariomycetes</taxon>
        <taxon>Xylariomycetidae</taxon>
        <taxon>Amphisphaeriales</taxon>
        <taxon>Sporocadaceae</taxon>
        <taxon>Truncatella</taxon>
    </lineage>
</organism>
<evidence type="ECO:0000256" key="1">
    <source>
        <dbReference type="ARBA" id="ARBA00004141"/>
    </source>
</evidence>
<comment type="caution">
    <text evidence="9">The sequence shown here is derived from an EMBL/GenBank/DDBJ whole genome shotgun (WGS) entry which is preliminary data.</text>
</comment>
<dbReference type="Pfam" id="PF07690">
    <property type="entry name" value="MFS_1"/>
    <property type="match status" value="1"/>
</dbReference>
<evidence type="ECO:0000313" key="9">
    <source>
        <dbReference type="EMBL" id="KAH6657440.1"/>
    </source>
</evidence>
<feature type="transmembrane region" description="Helical" evidence="7">
    <location>
        <begin position="173"/>
        <end position="195"/>
    </location>
</feature>
<keyword evidence="6" id="KW-0325">Glycoprotein</keyword>
<dbReference type="InterPro" id="IPR020846">
    <property type="entry name" value="MFS_dom"/>
</dbReference>
<name>A0A9P9A1Y9_9PEZI</name>
<dbReference type="Gene3D" id="1.20.1250.20">
    <property type="entry name" value="MFS general substrate transporter like domains"/>
    <property type="match status" value="1"/>
</dbReference>
<keyword evidence="2" id="KW-0813">Transport</keyword>
<feature type="transmembrane region" description="Helical" evidence="7">
    <location>
        <begin position="36"/>
        <end position="57"/>
    </location>
</feature>
<dbReference type="EMBL" id="JAGPXC010000002">
    <property type="protein sequence ID" value="KAH6657440.1"/>
    <property type="molecule type" value="Genomic_DNA"/>
</dbReference>
<evidence type="ECO:0000256" key="5">
    <source>
        <dbReference type="ARBA" id="ARBA00023136"/>
    </source>
</evidence>